<evidence type="ECO:0000256" key="4">
    <source>
        <dbReference type="ARBA" id="ARBA00023136"/>
    </source>
</evidence>
<name>A0A6N7WZG6_9FIRM</name>
<dbReference type="EMBL" id="VUNE01000001">
    <property type="protein sequence ID" value="MST61371.1"/>
    <property type="molecule type" value="Genomic_DNA"/>
</dbReference>
<feature type="transmembrane region" description="Helical" evidence="5">
    <location>
        <begin position="206"/>
        <end position="227"/>
    </location>
</feature>
<accession>A0A6N7WZG6</accession>
<organism evidence="6 7">
    <name type="scientific">Peptostreptococcus porci</name>
    <dbReference type="NCBI Taxonomy" id="2652282"/>
    <lineage>
        <taxon>Bacteria</taxon>
        <taxon>Bacillati</taxon>
        <taxon>Bacillota</taxon>
        <taxon>Clostridia</taxon>
        <taxon>Peptostreptococcales</taxon>
        <taxon>Peptostreptococcaceae</taxon>
        <taxon>Peptostreptococcus</taxon>
    </lineage>
</organism>
<dbReference type="InterPro" id="IPR007300">
    <property type="entry name" value="CidB/LrgB"/>
</dbReference>
<gene>
    <name evidence="6" type="ORF">FYJ71_00045</name>
</gene>
<feature type="transmembrane region" description="Helical" evidence="5">
    <location>
        <begin position="94"/>
        <end position="117"/>
    </location>
</feature>
<protein>
    <submittedName>
        <fullName evidence="6">LrgB family protein</fullName>
    </submittedName>
</protein>
<comment type="caution">
    <text evidence="6">The sequence shown here is derived from an EMBL/GenBank/DDBJ whole genome shotgun (WGS) entry which is preliminary data.</text>
</comment>
<evidence type="ECO:0000256" key="1">
    <source>
        <dbReference type="ARBA" id="ARBA00004141"/>
    </source>
</evidence>
<evidence type="ECO:0000313" key="6">
    <source>
        <dbReference type="EMBL" id="MST61371.1"/>
    </source>
</evidence>
<evidence type="ECO:0000313" key="7">
    <source>
        <dbReference type="Proteomes" id="UP000440713"/>
    </source>
</evidence>
<keyword evidence="2 5" id="KW-0812">Transmembrane</keyword>
<feature type="transmembrane region" description="Helical" evidence="5">
    <location>
        <begin position="34"/>
        <end position="52"/>
    </location>
</feature>
<evidence type="ECO:0000256" key="5">
    <source>
        <dbReference type="SAM" id="Phobius"/>
    </source>
</evidence>
<dbReference type="Proteomes" id="UP000440713">
    <property type="component" value="Unassembled WGS sequence"/>
</dbReference>
<comment type="subcellular location">
    <subcellularLocation>
        <location evidence="1">Membrane</location>
        <topology evidence="1">Multi-pass membrane protein</topology>
    </subcellularLocation>
</comment>
<evidence type="ECO:0000256" key="3">
    <source>
        <dbReference type="ARBA" id="ARBA00022989"/>
    </source>
</evidence>
<dbReference type="AlphaFoldDB" id="A0A6N7WZG6"/>
<dbReference type="GO" id="GO:0016020">
    <property type="term" value="C:membrane"/>
    <property type="evidence" value="ECO:0007669"/>
    <property type="project" value="UniProtKB-SubCell"/>
</dbReference>
<feature type="transmembrane region" description="Helical" evidence="5">
    <location>
        <begin position="6"/>
        <end position="22"/>
    </location>
</feature>
<dbReference type="Pfam" id="PF04172">
    <property type="entry name" value="LrgB"/>
    <property type="match status" value="1"/>
</dbReference>
<keyword evidence="7" id="KW-1185">Reference proteome</keyword>
<proteinExistence type="predicted"/>
<dbReference type="PANTHER" id="PTHR30249">
    <property type="entry name" value="PUTATIVE SEROTONIN TRANSPORTER"/>
    <property type="match status" value="1"/>
</dbReference>
<keyword evidence="3 5" id="KW-1133">Transmembrane helix</keyword>
<feature type="transmembrane region" description="Helical" evidence="5">
    <location>
        <begin position="147"/>
        <end position="170"/>
    </location>
</feature>
<dbReference type="PANTHER" id="PTHR30249:SF0">
    <property type="entry name" value="PLASTIDAL GLYCOLATE_GLYCERATE TRANSLOCATOR 1, CHLOROPLASTIC"/>
    <property type="match status" value="1"/>
</dbReference>
<feature type="transmembrane region" description="Helical" evidence="5">
    <location>
        <begin position="64"/>
        <end position="82"/>
    </location>
</feature>
<evidence type="ECO:0000256" key="2">
    <source>
        <dbReference type="ARBA" id="ARBA00022692"/>
    </source>
</evidence>
<sequence length="230" mass="24483">MKDAIVGSVFFGIILTVITFYIGDLLKRKLKHPLANPILISGMAVIGILVFFDIDFDTYNKGAKYIGFLLTPATVCLAIPLYEEIQHLKNNWLAIMSGIISGIISSAATVFVLSLVFKLGHQEYVTLLPKSITAAIGMDISKQLDGVVSITVAIIIITGLIGNIMGEFILEKFNIKHPIAKGVAYGASSHALGTSKAMEIGELEGAISGLSLAVSGILTVFAVSIFANLI</sequence>
<reference evidence="6 7" key="1">
    <citation type="submission" date="2019-08" db="EMBL/GenBank/DDBJ databases">
        <title>In-depth cultivation of the pig gut microbiome towards novel bacterial diversity and tailored functional studies.</title>
        <authorList>
            <person name="Wylensek D."/>
            <person name="Hitch T.C.A."/>
            <person name="Clavel T."/>
        </authorList>
    </citation>
    <scope>NUCLEOTIDE SEQUENCE [LARGE SCALE GENOMIC DNA]</scope>
    <source>
        <strain evidence="6 7">WCA-SAB-591-4A-A</strain>
    </source>
</reference>
<dbReference type="RefSeq" id="WP_154537500.1">
    <property type="nucleotide sequence ID" value="NZ_JAQYHJ010000002.1"/>
</dbReference>
<keyword evidence="4 5" id="KW-0472">Membrane</keyword>